<evidence type="ECO:0000313" key="7">
    <source>
        <dbReference type="Proteomes" id="UP001152795"/>
    </source>
</evidence>
<keyword evidence="3" id="KW-0413">Isomerase</keyword>
<keyword evidence="2" id="KW-0238">DNA-binding</keyword>
<dbReference type="Proteomes" id="UP001152795">
    <property type="component" value="Unassembled WGS sequence"/>
</dbReference>
<evidence type="ECO:0000259" key="5">
    <source>
        <dbReference type="PROSITE" id="PS51192"/>
    </source>
</evidence>
<dbReference type="GO" id="GO:0000724">
    <property type="term" value="P:double-strand break repair via homologous recombination"/>
    <property type="evidence" value="ECO:0007669"/>
    <property type="project" value="TreeGrafter"/>
</dbReference>
<dbReference type="Gene3D" id="3.40.50.300">
    <property type="entry name" value="P-loop containing nucleotide triphosphate hydrolases"/>
    <property type="match status" value="1"/>
</dbReference>
<keyword evidence="4" id="KW-0539">Nucleus</keyword>
<dbReference type="InterPro" id="IPR027417">
    <property type="entry name" value="P-loop_NTPase"/>
</dbReference>
<protein>
    <recommendedName>
        <fullName evidence="5">Helicase ATP-binding domain-containing protein</fullName>
    </recommendedName>
</protein>
<feature type="domain" description="Helicase ATP-binding" evidence="5">
    <location>
        <begin position="197"/>
        <end position="336"/>
    </location>
</feature>
<dbReference type="AlphaFoldDB" id="A0A7D9I2N2"/>
<name>A0A7D9I2N2_PARCT</name>
<reference evidence="6" key="1">
    <citation type="submission" date="2020-04" db="EMBL/GenBank/DDBJ databases">
        <authorList>
            <person name="Alioto T."/>
            <person name="Alioto T."/>
            <person name="Gomez Garrido J."/>
        </authorList>
    </citation>
    <scope>NUCLEOTIDE SEQUENCE</scope>
    <source>
        <strain evidence="6">A484AB</strain>
    </source>
</reference>
<dbReference type="InterPro" id="IPR011545">
    <property type="entry name" value="DEAD/DEAH_box_helicase_dom"/>
</dbReference>
<dbReference type="GO" id="GO:0005524">
    <property type="term" value="F:ATP binding"/>
    <property type="evidence" value="ECO:0007669"/>
    <property type="project" value="InterPro"/>
</dbReference>
<evidence type="ECO:0000256" key="1">
    <source>
        <dbReference type="ARBA" id="ARBA00005446"/>
    </source>
</evidence>
<proteinExistence type="inferred from homology"/>
<evidence type="ECO:0000256" key="3">
    <source>
        <dbReference type="ARBA" id="ARBA00023235"/>
    </source>
</evidence>
<evidence type="ECO:0000256" key="2">
    <source>
        <dbReference type="ARBA" id="ARBA00023125"/>
    </source>
</evidence>
<dbReference type="GO" id="GO:0005737">
    <property type="term" value="C:cytoplasm"/>
    <property type="evidence" value="ECO:0007669"/>
    <property type="project" value="TreeGrafter"/>
</dbReference>
<comment type="similarity">
    <text evidence="1">Belongs to the helicase family. RecQ subfamily.</text>
</comment>
<dbReference type="GO" id="GO:0005634">
    <property type="term" value="C:nucleus"/>
    <property type="evidence" value="ECO:0007669"/>
    <property type="project" value="TreeGrafter"/>
</dbReference>
<dbReference type="SUPFAM" id="SSF52540">
    <property type="entry name" value="P-loop containing nucleoside triphosphate hydrolases"/>
    <property type="match status" value="1"/>
</dbReference>
<dbReference type="PANTHER" id="PTHR13710:SF153">
    <property type="entry name" value="RECQ-LIKE DNA HELICASE BLM"/>
    <property type="match status" value="1"/>
</dbReference>
<gene>
    <name evidence="6" type="ORF">PACLA_8A028456</name>
</gene>
<dbReference type="OrthoDB" id="7614936at2759"/>
<dbReference type="PROSITE" id="PS51192">
    <property type="entry name" value="HELICASE_ATP_BIND_1"/>
    <property type="match status" value="1"/>
</dbReference>
<accession>A0A7D9I2N2</accession>
<comment type="caution">
    <text evidence="6">The sequence shown here is derived from an EMBL/GenBank/DDBJ whole genome shotgun (WGS) entry which is preliminary data.</text>
</comment>
<evidence type="ECO:0000256" key="4">
    <source>
        <dbReference type="ARBA" id="ARBA00023242"/>
    </source>
</evidence>
<dbReference type="Pfam" id="PF00270">
    <property type="entry name" value="DEAD"/>
    <property type="match status" value="1"/>
</dbReference>
<dbReference type="GO" id="GO:0005694">
    <property type="term" value="C:chromosome"/>
    <property type="evidence" value="ECO:0007669"/>
    <property type="project" value="TreeGrafter"/>
</dbReference>
<dbReference type="EMBL" id="CACRXK020002853">
    <property type="protein sequence ID" value="CAB3996365.1"/>
    <property type="molecule type" value="Genomic_DNA"/>
</dbReference>
<sequence>MANSLMADVLENYNRPVHFAHLENKVPCPNNLCKGITAFYKKHGLQHHFRIRHPDVQYVGEKIEHDASNMMKKLHGNETRLMIEKIFEMRRKQVSSDERIFSVSVGEDELQPNEAAKTFGMYLFHSGILSHYSKGNKPVTITVSSFGLLVKFSTWYSSREFADLNGSEKGLCGVDANRWRKNCLLYAVPGIVMSSVTIVVTPLIALILDQVRRLQSVKISVCYLVSDMSEDQWSIVCHELSLASPSYKFLFTTPETLPTIKVRNLIQTIMSASCTLAQFVVDEAHCIDQWGFNFRPSYSSLGALRDYGVPIVALTGTATWRTVEIIVMQLRMDNPVIIKQSFVRTSLTYIVVTKNHLLKRIFAN</sequence>
<keyword evidence="7" id="KW-1185">Reference proteome</keyword>
<dbReference type="PANTHER" id="PTHR13710">
    <property type="entry name" value="DNA HELICASE RECQ FAMILY MEMBER"/>
    <property type="match status" value="1"/>
</dbReference>
<dbReference type="GO" id="GO:0043138">
    <property type="term" value="F:3'-5' DNA helicase activity"/>
    <property type="evidence" value="ECO:0007669"/>
    <property type="project" value="TreeGrafter"/>
</dbReference>
<dbReference type="GO" id="GO:0003677">
    <property type="term" value="F:DNA binding"/>
    <property type="evidence" value="ECO:0007669"/>
    <property type="project" value="UniProtKB-KW"/>
</dbReference>
<evidence type="ECO:0000313" key="6">
    <source>
        <dbReference type="EMBL" id="CAB3996365.1"/>
    </source>
</evidence>
<organism evidence="6 7">
    <name type="scientific">Paramuricea clavata</name>
    <name type="common">Red gorgonian</name>
    <name type="synonym">Violescent sea-whip</name>
    <dbReference type="NCBI Taxonomy" id="317549"/>
    <lineage>
        <taxon>Eukaryota</taxon>
        <taxon>Metazoa</taxon>
        <taxon>Cnidaria</taxon>
        <taxon>Anthozoa</taxon>
        <taxon>Octocorallia</taxon>
        <taxon>Malacalcyonacea</taxon>
        <taxon>Plexauridae</taxon>
        <taxon>Paramuricea</taxon>
    </lineage>
</organism>
<dbReference type="InterPro" id="IPR014001">
    <property type="entry name" value="Helicase_ATP-bd"/>
</dbReference>
<dbReference type="GO" id="GO:0009378">
    <property type="term" value="F:four-way junction helicase activity"/>
    <property type="evidence" value="ECO:0007669"/>
    <property type="project" value="TreeGrafter"/>
</dbReference>
<dbReference type="CDD" id="cd17920">
    <property type="entry name" value="DEXHc_RecQ"/>
    <property type="match status" value="1"/>
</dbReference>